<sequence>MRNLVVQAESACHVPAGASHWTDMSFDPAEERMWCVSSSGQLVGVVDGNIVIEVDLPASERDWSWCAFHAELDSVVCGSRSGTLVSVQCSDQHVELIGHFDFGIRGMAWSPNEEQLALVTGDGQFITFSATWNVLHESSCACGPIEETIQLSWRADGKFLAIQGPLSSTEGQSLQVWAVENAMWTLHGTGRHEDKRQLALQGSGFHWCPNQTLIASSEVFKGQLHVVFFERNGLRHGEFPLDSTGLFTVTHLAWNMASDVLAVVISPTSNATPTNGPTPSITPTTVQLWTRSNYHWSLKQSRQLTSPVAALQWDLEQPYVLHALQTTGAFHSLSVSWHVCANAAATVAVIDGRHVKVTHCATALIPPPMCAASIEFAHAINATVLLNNDTLVAHDVDGRWYVLSAPWIDKPQPLLLVGADDESRPWLLRHLQAVDNSTVTGILRSKPSQIATINIATGSVATTDHAEDISTVSTDGHHVQLAASKAIVPGIGVVQTLHILWTKWVVLGSDLVVALARSKLYVNATLLHASVESFDITATGFLVLTTLGSKAEFHVYQLEAVRDGRVDPVHTRPMERGAMVVTTTDTDVVLQMQRGNLEGISPRPLLLALLRSLLVRQDYAPALELCRKHRIDMNVLVDVNPGTFLAHIPEWIEAIPKRSCVDRLCLFVTNLHPTDVCATKFPALQGLNSAVMDPAWDKVVQVCTALRTVMAELNHDFYMLALLTCDAKLLDLDAALQRLQVLHAKDPVAAQKGLKHLVFLVDVEELYDVALGLYDIALTRLVAQHTERDPKEYTPQLAQFEALASLHSPSYMRYAIDMSLQRFDRALQHLHAAGPAHREDCLEFVKTYHLYDQGLALFTTADDRKPILTAYGHYLMGQSQYSQAGFTFLSVRATEEAVEAFKKAHDWQMALTLAPQVPTLNVVTVAYALAEELVNRNNPNPKDAARILIEYCHDVDEGIATLLSGRLYADALHMAALHNRLDLIETDVQPAVEQAAMEVEEDFEVKMSTYQTHWTRLTTLREQIRLFRLHGIDGKADEDDHDGGKDSASSAAASAFSRSSSASSVGSHNSNRDIKFGLSDNLTSLGAAVTSSYYVGGSSAAGASEKTVARKKMPRRFRRAKIQEGSAEEDAYVQQCLFAAVPTPDELKDVKALLQLLVYFGEVKWVVSIQATIQRCLTHMAAHPPPLPVHGEAVPFVVPAVDDSWLVLPLSMG</sequence>
<evidence type="ECO:0000313" key="12">
    <source>
        <dbReference type="EMBL" id="ETV99331.1"/>
    </source>
</evidence>
<dbReference type="GO" id="GO:0002926">
    <property type="term" value="P:tRNA wobble base 5-methoxycarbonylmethyl-2-thiouridinylation"/>
    <property type="evidence" value="ECO:0007669"/>
    <property type="project" value="TreeGrafter"/>
</dbReference>
<keyword evidence="6" id="KW-0539">Nucleus</keyword>
<evidence type="ECO:0000259" key="8">
    <source>
        <dbReference type="Pfam" id="PF23797"/>
    </source>
</evidence>
<evidence type="ECO:0000259" key="7">
    <source>
        <dbReference type="Pfam" id="PF04762"/>
    </source>
</evidence>
<dbReference type="EMBL" id="KI913967">
    <property type="protein sequence ID" value="ETV99331.1"/>
    <property type="molecule type" value="Genomic_DNA"/>
</dbReference>
<evidence type="ECO:0000256" key="5">
    <source>
        <dbReference type="ARBA" id="ARBA00029535"/>
    </source>
</evidence>
<dbReference type="InterPro" id="IPR015943">
    <property type="entry name" value="WD40/YVTN_repeat-like_dom_sf"/>
</dbReference>
<dbReference type="Pfam" id="PF04762">
    <property type="entry name" value="Beta-prop_ELP1_1st"/>
    <property type="match status" value="2"/>
</dbReference>
<dbReference type="PANTHER" id="PTHR12747:SF0">
    <property type="entry name" value="ELONGATOR COMPLEX PROTEIN 1"/>
    <property type="match status" value="1"/>
</dbReference>
<evidence type="ECO:0000259" key="9">
    <source>
        <dbReference type="Pfam" id="PF23878"/>
    </source>
</evidence>
<dbReference type="GO" id="GO:0000049">
    <property type="term" value="F:tRNA binding"/>
    <property type="evidence" value="ECO:0007669"/>
    <property type="project" value="TreeGrafter"/>
</dbReference>
<dbReference type="AlphaFoldDB" id="A0A024U0C5"/>
<dbReference type="eggNOG" id="KOG1920">
    <property type="taxonomic scope" value="Eukaryota"/>
</dbReference>
<comment type="subcellular location">
    <subcellularLocation>
        <location evidence="6">Cytoplasm</location>
    </subcellularLocation>
    <subcellularLocation>
        <location evidence="6">Nucleus</location>
    </subcellularLocation>
</comment>
<dbReference type="GO" id="GO:0005829">
    <property type="term" value="C:cytosol"/>
    <property type="evidence" value="ECO:0007669"/>
    <property type="project" value="TreeGrafter"/>
</dbReference>
<comment type="function">
    <text evidence="6">Component of the elongator complex which is required for multiple tRNA modifications, including mcm5U (5-methoxycarbonylmethyl uridine), mcm5s2U (5-methoxycarbonylmethyl-2-thiouridine), and ncm5U (5-carbamoylmethyl uridine). The elongator complex catalyzes formation of carboxymethyluridine in the wobble base at position 34 in tRNAs.</text>
</comment>
<feature type="domain" description="ELP1 first N-terminal beta-propeller" evidence="7">
    <location>
        <begin position="1"/>
        <end position="139"/>
    </location>
</feature>
<feature type="domain" description="ELP1 three-helical bundle" evidence="11">
    <location>
        <begin position="982"/>
        <end position="1072"/>
    </location>
</feature>
<dbReference type="UniPathway" id="UPA00988"/>
<dbReference type="InterPro" id="IPR006849">
    <property type="entry name" value="Elp1"/>
</dbReference>
<feature type="domain" description="ELP1 alpha-solenoid" evidence="10">
    <location>
        <begin position="603"/>
        <end position="798"/>
    </location>
</feature>
<comment type="similarity">
    <text evidence="2 6">Belongs to the ELP1/IKA1 family.</text>
</comment>
<feature type="domain" description="ELP1 N-terminal second beta-propeller" evidence="8">
    <location>
        <begin position="349"/>
        <end position="446"/>
    </location>
</feature>
<dbReference type="InterPro" id="IPR056166">
    <property type="entry name" value="TPR_ELP1"/>
</dbReference>
<feature type="domain" description="ELP1 first N-terminal beta-propeller" evidence="7">
    <location>
        <begin position="147"/>
        <end position="315"/>
    </location>
</feature>
<dbReference type="InterPro" id="IPR056169">
    <property type="entry name" value="HB_ELP1"/>
</dbReference>
<organism evidence="12">
    <name type="scientific">Aphanomyces invadans</name>
    <dbReference type="NCBI Taxonomy" id="157072"/>
    <lineage>
        <taxon>Eukaryota</taxon>
        <taxon>Sar</taxon>
        <taxon>Stramenopiles</taxon>
        <taxon>Oomycota</taxon>
        <taxon>Saprolegniomycetes</taxon>
        <taxon>Saprolegniales</taxon>
        <taxon>Verrucalvaceae</taxon>
        <taxon>Aphanomyces</taxon>
    </lineage>
</organism>
<dbReference type="STRING" id="157072.A0A024U0C5"/>
<dbReference type="PIRSF" id="PIRSF017233">
    <property type="entry name" value="IKAP"/>
    <property type="match status" value="1"/>
</dbReference>
<dbReference type="Gene3D" id="2.130.10.10">
    <property type="entry name" value="YVTN repeat-like/Quinoprotein amine dehydrogenase"/>
    <property type="match status" value="1"/>
</dbReference>
<gene>
    <name evidence="12" type="ORF">H310_08058</name>
</gene>
<name>A0A024U0C5_9STRA</name>
<dbReference type="OrthoDB" id="40048at2759"/>
<dbReference type="InterPro" id="IPR056165">
    <property type="entry name" value="Beta-prop_ELP1_2nd"/>
</dbReference>
<dbReference type="GeneID" id="20085108"/>
<dbReference type="GO" id="GO:0033588">
    <property type="term" value="C:elongator holoenzyme complex"/>
    <property type="evidence" value="ECO:0007669"/>
    <property type="project" value="InterPro"/>
</dbReference>
<dbReference type="VEuPathDB" id="FungiDB:H310_08058"/>
<dbReference type="PANTHER" id="PTHR12747">
    <property type="entry name" value="ELONGATOR COMPLEX PROTEIN 1"/>
    <property type="match status" value="1"/>
</dbReference>
<comment type="pathway">
    <text evidence="1">tRNA modification; 5-methoxycarbonylmethyl-2-thiouridine-tRNA biosynthesis.</text>
</comment>
<protein>
    <recommendedName>
        <fullName evidence="5 6">Elongator complex protein 1</fullName>
    </recommendedName>
</protein>
<evidence type="ECO:0000259" key="11">
    <source>
        <dbReference type="Pfam" id="PF23936"/>
    </source>
</evidence>
<dbReference type="RefSeq" id="XP_008871887.1">
    <property type="nucleotide sequence ID" value="XM_008873665.1"/>
</dbReference>
<keyword evidence="3 6" id="KW-0963">Cytoplasm</keyword>
<evidence type="ECO:0000256" key="4">
    <source>
        <dbReference type="ARBA" id="ARBA00022694"/>
    </source>
</evidence>
<dbReference type="Pfam" id="PF23925">
    <property type="entry name" value="A-sol_ELP1"/>
    <property type="match status" value="1"/>
</dbReference>
<dbReference type="Pfam" id="PF23878">
    <property type="entry name" value="TPR_ELP1"/>
    <property type="match status" value="1"/>
</dbReference>
<feature type="domain" description="ELP1 TPR" evidence="9">
    <location>
        <begin position="811"/>
        <end position="971"/>
    </location>
</feature>
<reference evidence="12" key="1">
    <citation type="submission" date="2013-12" db="EMBL/GenBank/DDBJ databases">
        <title>The Genome Sequence of Aphanomyces invadans NJM9701.</title>
        <authorList>
            <consortium name="The Broad Institute Genomics Platform"/>
            <person name="Russ C."/>
            <person name="Tyler B."/>
            <person name="van West P."/>
            <person name="Dieguez-Uribeondo J."/>
            <person name="Young S.K."/>
            <person name="Zeng Q."/>
            <person name="Gargeya S."/>
            <person name="Fitzgerald M."/>
            <person name="Abouelleil A."/>
            <person name="Alvarado L."/>
            <person name="Chapman S.B."/>
            <person name="Gainer-Dewar J."/>
            <person name="Goldberg J."/>
            <person name="Griggs A."/>
            <person name="Gujja S."/>
            <person name="Hansen M."/>
            <person name="Howarth C."/>
            <person name="Imamovic A."/>
            <person name="Ireland A."/>
            <person name="Larimer J."/>
            <person name="McCowan C."/>
            <person name="Murphy C."/>
            <person name="Pearson M."/>
            <person name="Poon T.W."/>
            <person name="Priest M."/>
            <person name="Roberts A."/>
            <person name="Saif S."/>
            <person name="Shea T."/>
            <person name="Sykes S."/>
            <person name="Wortman J."/>
            <person name="Nusbaum C."/>
            <person name="Birren B."/>
        </authorList>
    </citation>
    <scope>NUCLEOTIDE SEQUENCE [LARGE SCALE GENOMIC DNA]</scope>
    <source>
        <strain evidence="12">NJM9701</strain>
    </source>
</reference>
<dbReference type="InterPro" id="IPR056164">
    <property type="entry name" value="Beta-prop_ELP1_1st"/>
</dbReference>
<accession>A0A024U0C5</accession>
<keyword evidence="4" id="KW-0819">tRNA processing</keyword>
<dbReference type="Pfam" id="PF23936">
    <property type="entry name" value="HB_ELP1"/>
    <property type="match status" value="1"/>
</dbReference>
<dbReference type="Pfam" id="PF23797">
    <property type="entry name" value="Beta-prop_ELP1_2nd"/>
    <property type="match status" value="1"/>
</dbReference>
<evidence type="ECO:0000259" key="10">
    <source>
        <dbReference type="Pfam" id="PF23925"/>
    </source>
</evidence>
<evidence type="ECO:0000256" key="1">
    <source>
        <dbReference type="ARBA" id="ARBA00005043"/>
    </source>
</evidence>
<dbReference type="GO" id="GO:0005634">
    <property type="term" value="C:nucleus"/>
    <property type="evidence" value="ECO:0007669"/>
    <property type="project" value="UniProtKB-SubCell"/>
</dbReference>
<proteinExistence type="inferred from homology"/>
<evidence type="ECO:0000256" key="3">
    <source>
        <dbReference type="ARBA" id="ARBA00022490"/>
    </source>
</evidence>
<dbReference type="InterPro" id="IPR056167">
    <property type="entry name" value="A-sol_ELP1"/>
</dbReference>
<dbReference type="SUPFAM" id="SSF69322">
    <property type="entry name" value="Tricorn protease domain 2"/>
    <property type="match status" value="1"/>
</dbReference>
<evidence type="ECO:0000256" key="6">
    <source>
        <dbReference type="PIRNR" id="PIRNR017233"/>
    </source>
</evidence>
<evidence type="ECO:0000256" key="2">
    <source>
        <dbReference type="ARBA" id="ARBA00006086"/>
    </source>
</evidence>